<feature type="compositionally biased region" description="Polar residues" evidence="5">
    <location>
        <begin position="443"/>
        <end position="453"/>
    </location>
</feature>
<gene>
    <name evidence="7" type="ORF">NDU88_001980</name>
</gene>
<comment type="similarity">
    <text evidence="4">Belongs to the GAS2 family.</text>
</comment>
<evidence type="ECO:0000259" key="6">
    <source>
        <dbReference type="PROSITE" id="PS51460"/>
    </source>
</evidence>
<feature type="compositionally biased region" description="Low complexity" evidence="5">
    <location>
        <begin position="293"/>
        <end position="304"/>
    </location>
</feature>
<dbReference type="InterPro" id="IPR003108">
    <property type="entry name" value="GAR_dom"/>
</dbReference>
<dbReference type="GO" id="GO:0005737">
    <property type="term" value="C:cytoplasm"/>
    <property type="evidence" value="ECO:0007669"/>
    <property type="project" value="TreeGrafter"/>
</dbReference>
<dbReference type="PROSITE" id="PS51460">
    <property type="entry name" value="GAR"/>
    <property type="match status" value="1"/>
</dbReference>
<feature type="region of interest" description="Disordered" evidence="5">
    <location>
        <begin position="694"/>
        <end position="716"/>
    </location>
</feature>
<dbReference type="EMBL" id="JANPWB010000005">
    <property type="protein sequence ID" value="KAJ1185186.1"/>
    <property type="molecule type" value="Genomic_DNA"/>
</dbReference>
<feature type="compositionally biased region" description="Basic and acidic residues" evidence="5">
    <location>
        <begin position="890"/>
        <end position="903"/>
    </location>
</feature>
<dbReference type="GO" id="GO:0005884">
    <property type="term" value="C:actin filament"/>
    <property type="evidence" value="ECO:0007669"/>
    <property type="project" value="TreeGrafter"/>
</dbReference>
<dbReference type="SMART" id="SM00243">
    <property type="entry name" value="GAS2"/>
    <property type="match status" value="1"/>
</dbReference>
<accession>A0AAV7U9Y5</accession>
<keyword evidence="8" id="KW-1185">Reference proteome</keyword>
<proteinExistence type="inferred from homology"/>
<dbReference type="GO" id="GO:0031110">
    <property type="term" value="P:regulation of microtubule polymerization or depolymerization"/>
    <property type="evidence" value="ECO:0007669"/>
    <property type="project" value="TreeGrafter"/>
</dbReference>
<sequence length="912" mass="102123">MSPSLLTRQAWKQNGRGCANNVLMFETDDLVLRKNEKNFVLCLLELARRASRFGMSAPVLIQMEEQIEEEIREEMELPPEETPILKPQRRPCDFKNLDQMVQHLVSRCTCPVQFSMIKVSEGKYRVGDSNTLIFVRILRNHVMVRVGGGWDTLEHYLDKHDPCRCTSLSHKQAVKAGGSQKQTAPVHEIRSGLTPKHQTSLIVSRSQSPLPAVDWRTYTPGMPSARSQTSSSVDGGERTPASWNTPESSDLKRGVTLRLPQRPGTPSHRKSFPEERVKAKQITSPRSGRDHFSSSTSSLASQLTESEEDYSRASEVISQKQFGRKAARTKVTSQNESSVKGNRHAQTLPQPNTSKDATPLSLRGAQKQSTVQEQNIRDSAGRTRPLSPTKHLQQATRQQAKGKEQTLNSQSASAAVVSCRPMSLQSPSPTKSITSSSKKDPSLKNQLPENSMSIRPPTPRIGAKGESQLKNGGSVLFGDTTKSPPHQMLRTRSVGSSIQDHIEDRSLNTKTKRVSRPHLEIGGGTGRCDTVWEDESMERNNTNNKDLSDDVEREQAYTPLPINQEEEQQLYRSLEDEILSNIKELKEDSDENNQSLNRLCDFTPDCSISSDTAVHDFSTLSSVSSFPSTLKIGGEGVVVPRSGVYINTKWQPHVNYDNVISELSKGQKKLNRVDVENWIAKIPQKVEGDFLTESSLPISNGTQGETERLQTEQPYTRRKTATIETKGLKLRRVPSQRTRRVSKEFKRITQSPQATCDDQGSSTTSVPQADDLDKYTPVQGTKPRRSLKKPERVPSIYKLKLRPKIRPRRDNRPEKQPSKIPTPVKYRQETTADSAKDIKTTLPCQASSRQSQDSQRSSLVRNTAQTTENLGSDDEAWMSDHSNSPQSKTSESKSEQGRSQPERTEEDEESWV</sequence>
<evidence type="ECO:0000256" key="1">
    <source>
        <dbReference type="ARBA" id="ARBA00004245"/>
    </source>
</evidence>
<protein>
    <recommendedName>
        <fullName evidence="6">GAR domain-containing protein</fullName>
    </recommendedName>
</protein>
<feature type="compositionally biased region" description="Basic and acidic residues" evidence="5">
    <location>
        <begin position="808"/>
        <end position="817"/>
    </location>
</feature>
<dbReference type="GO" id="GO:0008017">
    <property type="term" value="F:microtubule binding"/>
    <property type="evidence" value="ECO:0007669"/>
    <property type="project" value="InterPro"/>
</dbReference>
<dbReference type="Proteomes" id="UP001066276">
    <property type="component" value="Chromosome 3_1"/>
</dbReference>
<dbReference type="Gene3D" id="3.30.920.20">
    <property type="entry name" value="Gas2-like domain"/>
    <property type="match status" value="1"/>
</dbReference>
<reference evidence="7" key="1">
    <citation type="journal article" date="2022" name="bioRxiv">
        <title>Sequencing and chromosome-scale assembly of the giantPleurodeles waltlgenome.</title>
        <authorList>
            <person name="Brown T."/>
            <person name="Elewa A."/>
            <person name="Iarovenko S."/>
            <person name="Subramanian E."/>
            <person name="Araus A.J."/>
            <person name="Petzold A."/>
            <person name="Susuki M."/>
            <person name="Suzuki K.-i.T."/>
            <person name="Hayashi T."/>
            <person name="Toyoda A."/>
            <person name="Oliveira C."/>
            <person name="Osipova E."/>
            <person name="Leigh N.D."/>
            <person name="Simon A."/>
            <person name="Yun M.H."/>
        </authorList>
    </citation>
    <scope>NUCLEOTIDE SEQUENCE</scope>
    <source>
        <strain evidence="7">20211129_DDA</strain>
        <tissue evidence="7">Liver</tissue>
    </source>
</reference>
<dbReference type="GO" id="GO:0051764">
    <property type="term" value="P:actin crosslink formation"/>
    <property type="evidence" value="ECO:0007669"/>
    <property type="project" value="TreeGrafter"/>
</dbReference>
<dbReference type="Gene3D" id="1.10.418.10">
    <property type="entry name" value="Calponin-like domain"/>
    <property type="match status" value="1"/>
</dbReference>
<feature type="region of interest" description="Disordered" evidence="5">
    <location>
        <begin position="730"/>
        <end position="912"/>
    </location>
</feature>
<evidence type="ECO:0000256" key="3">
    <source>
        <dbReference type="ARBA" id="ARBA00023212"/>
    </source>
</evidence>
<feature type="compositionally biased region" description="Polar residues" evidence="5">
    <location>
        <begin position="748"/>
        <end position="767"/>
    </location>
</feature>
<comment type="caution">
    <text evidence="7">The sequence shown here is derived from an EMBL/GenBank/DDBJ whole genome shotgun (WGS) entry which is preliminary data.</text>
</comment>
<feature type="domain" description="GAR" evidence="6">
    <location>
        <begin position="92"/>
        <end position="164"/>
    </location>
</feature>
<dbReference type="AlphaFoldDB" id="A0AAV7U9Y5"/>
<organism evidence="7 8">
    <name type="scientific">Pleurodeles waltl</name>
    <name type="common">Iberian ribbed newt</name>
    <dbReference type="NCBI Taxonomy" id="8319"/>
    <lineage>
        <taxon>Eukaryota</taxon>
        <taxon>Metazoa</taxon>
        <taxon>Chordata</taxon>
        <taxon>Craniata</taxon>
        <taxon>Vertebrata</taxon>
        <taxon>Euteleostomi</taxon>
        <taxon>Amphibia</taxon>
        <taxon>Batrachia</taxon>
        <taxon>Caudata</taxon>
        <taxon>Salamandroidea</taxon>
        <taxon>Salamandridae</taxon>
        <taxon>Pleurodelinae</taxon>
        <taxon>Pleurodeles</taxon>
    </lineage>
</organism>
<feature type="compositionally biased region" description="Polar residues" evidence="5">
    <location>
        <begin position="880"/>
        <end position="889"/>
    </location>
</feature>
<feature type="compositionally biased region" description="Basic residues" evidence="5">
    <location>
        <begin position="730"/>
        <end position="740"/>
    </location>
</feature>
<dbReference type="PANTHER" id="PTHR46756:SF26">
    <property type="entry name" value="GAS2-LIKE PROTEIN 2B"/>
    <property type="match status" value="1"/>
</dbReference>
<feature type="region of interest" description="Disordered" evidence="5">
    <location>
        <begin position="174"/>
        <end position="497"/>
    </location>
</feature>
<dbReference type="GO" id="GO:0008093">
    <property type="term" value="F:cytoskeletal anchor activity"/>
    <property type="evidence" value="ECO:0007669"/>
    <property type="project" value="TreeGrafter"/>
</dbReference>
<dbReference type="GO" id="GO:0001578">
    <property type="term" value="P:microtubule bundle formation"/>
    <property type="evidence" value="ECO:0007669"/>
    <property type="project" value="TreeGrafter"/>
</dbReference>
<dbReference type="GO" id="GO:0001725">
    <property type="term" value="C:stress fiber"/>
    <property type="evidence" value="ECO:0007669"/>
    <property type="project" value="TreeGrafter"/>
</dbReference>
<dbReference type="GO" id="GO:1904825">
    <property type="term" value="P:protein localization to microtubule plus-end"/>
    <property type="evidence" value="ECO:0007669"/>
    <property type="project" value="TreeGrafter"/>
</dbReference>
<feature type="compositionally biased region" description="Polar residues" evidence="5">
    <location>
        <begin position="196"/>
        <end position="209"/>
    </location>
</feature>
<evidence type="ECO:0000313" key="8">
    <source>
        <dbReference type="Proteomes" id="UP001066276"/>
    </source>
</evidence>
<dbReference type="SUPFAM" id="SSF47576">
    <property type="entry name" value="Calponin-homology domain, CH-domain"/>
    <property type="match status" value="1"/>
</dbReference>
<dbReference type="InterPro" id="IPR036534">
    <property type="entry name" value="GAR_dom_sf"/>
</dbReference>
<dbReference type="SUPFAM" id="SSF143575">
    <property type="entry name" value="GAS2 domain-like"/>
    <property type="match status" value="1"/>
</dbReference>
<name>A0AAV7U9Y5_PLEWA</name>
<evidence type="ECO:0000256" key="4">
    <source>
        <dbReference type="ARBA" id="ARBA00038441"/>
    </source>
</evidence>
<feature type="compositionally biased region" description="Polar residues" evidence="5">
    <location>
        <begin position="330"/>
        <end position="356"/>
    </location>
</feature>
<evidence type="ECO:0000256" key="5">
    <source>
        <dbReference type="SAM" id="MobiDB-lite"/>
    </source>
</evidence>
<dbReference type="FunFam" id="3.30.920.20:FF:000004">
    <property type="entry name" value="GAS2-like protein 1 isoform X1"/>
    <property type="match status" value="1"/>
</dbReference>
<dbReference type="GO" id="GO:0035371">
    <property type="term" value="C:microtubule plus-end"/>
    <property type="evidence" value="ECO:0007669"/>
    <property type="project" value="TreeGrafter"/>
</dbReference>
<comment type="subcellular location">
    <subcellularLocation>
        <location evidence="1">Cytoplasm</location>
        <location evidence="1">Cytoskeleton</location>
    </subcellularLocation>
</comment>
<feature type="compositionally biased region" description="Polar residues" evidence="5">
    <location>
        <begin position="859"/>
        <end position="870"/>
    </location>
</feature>
<dbReference type="Pfam" id="PF02187">
    <property type="entry name" value="GAS2"/>
    <property type="match status" value="1"/>
</dbReference>
<keyword evidence="3" id="KW-0206">Cytoskeleton</keyword>
<dbReference type="PANTHER" id="PTHR46756">
    <property type="entry name" value="TRANSGELIN"/>
    <property type="match status" value="1"/>
</dbReference>
<dbReference type="GO" id="GO:0051015">
    <property type="term" value="F:actin filament binding"/>
    <property type="evidence" value="ECO:0007669"/>
    <property type="project" value="TreeGrafter"/>
</dbReference>
<feature type="compositionally biased region" description="Basic and acidic residues" evidence="5">
    <location>
        <begin position="826"/>
        <end position="839"/>
    </location>
</feature>
<feature type="compositionally biased region" description="Polar residues" evidence="5">
    <location>
        <begin position="390"/>
        <end position="413"/>
    </location>
</feature>
<dbReference type="InterPro" id="IPR036872">
    <property type="entry name" value="CH_dom_sf"/>
</dbReference>
<feature type="compositionally biased region" description="Low complexity" evidence="5">
    <location>
        <begin position="426"/>
        <end position="436"/>
    </location>
</feature>
<feature type="compositionally biased region" description="Polar residues" evidence="5">
    <location>
        <begin position="694"/>
        <end position="704"/>
    </location>
</feature>
<evidence type="ECO:0000256" key="2">
    <source>
        <dbReference type="ARBA" id="ARBA00022490"/>
    </source>
</evidence>
<keyword evidence="2" id="KW-0963">Cytoplasm</keyword>
<feature type="compositionally biased region" description="Low complexity" evidence="5">
    <location>
        <begin position="845"/>
        <end position="858"/>
    </location>
</feature>
<evidence type="ECO:0000313" key="7">
    <source>
        <dbReference type="EMBL" id="KAJ1185186.1"/>
    </source>
</evidence>